<sequence length="143" mass="15838">MYQRILFTANNKTTILIRLMVGAVFLSEGIQKFLFPALRGAGRFEKIGLPSPEFLGNFVGAFEILCGTFVLLGLLTRLASIPLIIVMLVALATTKTEVYLEKGFWEMLHGSRTDWAMLLGSIFLLIKGAGCWSFDKMLVSDGK</sequence>
<dbReference type="EMBL" id="CACVBY010000036">
    <property type="protein sequence ID" value="CAA7387772.1"/>
    <property type="molecule type" value="Genomic_DNA"/>
</dbReference>
<keyword evidence="3" id="KW-1003">Cell membrane</keyword>
<keyword evidence="5 7" id="KW-1133">Transmembrane helix</keyword>
<comment type="subcellular location">
    <subcellularLocation>
        <location evidence="1">Cell membrane</location>
        <topology evidence="1">Multi-pass membrane protein</topology>
    </subcellularLocation>
</comment>
<evidence type="ECO:0000256" key="7">
    <source>
        <dbReference type="SAM" id="Phobius"/>
    </source>
</evidence>
<organism evidence="8 9">
    <name type="scientific">Chryseobacterium fistulae</name>
    <dbReference type="NCBI Taxonomy" id="2675058"/>
    <lineage>
        <taxon>Bacteria</taxon>
        <taxon>Pseudomonadati</taxon>
        <taxon>Bacteroidota</taxon>
        <taxon>Flavobacteriia</taxon>
        <taxon>Flavobacteriales</taxon>
        <taxon>Weeksellaceae</taxon>
        <taxon>Chryseobacterium group</taxon>
        <taxon>Chryseobacterium</taxon>
    </lineage>
</organism>
<keyword evidence="4 7" id="KW-0812">Transmembrane</keyword>
<dbReference type="Proteomes" id="UP000445309">
    <property type="component" value="Unassembled WGS sequence"/>
</dbReference>
<dbReference type="InterPro" id="IPR051907">
    <property type="entry name" value="DoxX-like_oxidoreductase"/>
</dbReference>
<protein>
    <submittedName>
        <fullName evidence="8">Putative membrane protein</fullName>
    </submittedName>
</protein>
<dbReference type="AlphaFoldDB" id="A0A6N4XNQ9"/>
<dbReference type="Pfam" id="PF07681">
    <property type="entry name" value="DoxX"/>
    <property type="match status" value="1"/>
</dbReference>
<accession>A0A6N4XNQ9</accession>
<evidence type="ECO:0000256" key="1">
    <source>
        <dbReference type="ARBA" id="ARBA00004651"/>
    </source>
</evidence>
<evidence type="ECO:0000256" key="2">
    <source>
        <dbReference type="ARBA" id="ARBA00006679"/>
    </source>
</evidence>
<keyword evidence="6 7" id="KW-0472">Membrane</keyword>
<keyword evidence="9" id="KW-1185">Reference proteome</keyword>
<evidence type="ECO:0000256" key="4">
    <source>
        <dbReference type="ARBA" id="ARBA00022692"/>
    </source>
</evidence>
<feature type="transmembrane region" description="Helical" evidence="7">
    <location>
        <begin position="115"/>
        <end position="134"/>
    </location>
</feature>
<evidence type="ECO:0000313" key="9">
    <source>
        <dbReference type="Proteomes" id="UP000445309"/>
    </source>
</evidence>
<reference evidence="8 9" key="1">
    <citation type="submission" date="2020-01" db="EMBL/GenBank/DDBJ databases">
        <authorList>
            <person name="Rodrigo-Torres L."/>
            <person name="Arahal R. D."/>
            <person name="Lucena T."/>
        </authorList>
    </citation>
    <scope>NUCLEOTIDE SEQUENCE [LARGE SCALE GENOMIC DNA]</scope>
    <source>
        <strain evidence="8 9">CECT 9393</strain>
    </source>
</reference>
<name>A0A6N4XNQ9_9FLAO</name>
<feature type="transmembrane region" description="Helical" evidence="7">
    <location>
        <begin position="81"/>
        <end position="100"/>
    </location>
</feature>
<dbReference type="GO" id="GO:0005886">
    <property type="term" value="C:plasma membrane"/>
    <property type="evidence" value="ECO:0007669"/>
    <property type="project" value="UniProtKB-SubCell"/>
</dbReference>
<dbReference type="RefSeq" id="WP_063969776.1">
    <property type="nucleotide sequence ID" value="NZ_CACVBY010000036.1"/>
</dbReference>
<evidence type="ECO:0000313" key="8">
    <source>
        <dbReference type="EMBL" id="CAA7387772.1"/>
    </source>
</evidence>
<feature type="transmembrane region" description="Helical" evidence="7">
    <location>
        <begin position="15"/>
        <end position="34"/>
    </location>
</feature>
<gene>
    <name evidence="8" type="ORF">CHRY9393_01817</name>
</gene>
<feature type="transmembrane region" description="Helical" evidence="7">
    <location>
        <begin position="54"/>
        <end position="74"/>
    </location>
</feature>
<dbReference type="InterPro" id="IPR032808">
    <property type="entry name" value="DoxX"/>
</dbReference>
<proteinExistence type="inferred from homology"/>
<evidence type="ECO:0000256" key="5">
    <source>
        <dbReference type="ARBA" id="ARBA00022989"/>
    </source>
</evidence>
<comment type="similarity">
    <text evidence="2">Belongs to the DoxX family.</text>
</comment>
<dbReference type="PANTHER" id="PTHR33452:SF1">
    <property type="entry name" value="INNER MEMBRANE PROTEIN YPHA-RELATED"/>
    <property type="match status" value="1"/>
</dbReference>
<evidence type="ECO:0000256" key="3">
    <source>
        <dbReference type="ARBA" id="ARBA00022475"/>
    </source>
</evidence>
<dbReference type="PANTHER" id="PTHR33452">
    <property type="entry name" value="OXIDOREDUCTASE CATD-RELATED"/>
    <property type="match status" value="1"/>
</dbReference>
<evidence type="ECO:0000256" key="6">
    <source>
        <dbReference type="ARBA" id="ARBA00023136"/>
    </source>
</evidence>